<dbReference type="CDD" id="cd00198">
    <property type="entry name" value="vWFA"/>
    <property type="match status" value="1"/>
</dbReference>
<dbReference type="PANTHER" id="PTHR39338">
    <property type="entry name" value="BLL5662 PROTEIN-RELATED"/>
    <property type="match status" value="1"/>
</dbReference>
<dbReference type="Gene3D" id="3.40.50.410">
    <property type="entry name" value="von Willebrand factor, type A domain"/>
    <property type="match status" value="1"/>
</dbReference>
<dbReference type="RefSeq" id="WP_094364029.1">
    <property type="nucleotide sequence ID" value="NZ_NMVQ01000013.1"/>
</dbReference>
<dbReference type="AlphaFoldDB" id="A0A255H1W8"/>
<protein>
    <recommendedName>
        <fullName evidence="1">VWFA domain-containing protein</fullName>
    </recommendedName>
</protein>
<dbReference type="PIRSF" id="PIRSF010256">
    <property type="entry name" value="CoxE_vWa"/>
    <property type="match status" value="1"/>
</dbReference>
<dbReference type="PANTHER" id="PTHR39338:SF6">
    <property type="entry name" value="BLL5662 PROTEIN"/>
    <property type="match status" value="1"/>
</dbReference>
<reference evidence="2 3" key="1">
    <citation type="submission" date="2017-07" db="EMBL/GenBank/DDBJ databases">
        <title>Draft whole genome sequences of clinical Proprionibacteriaceae strains.</title>
        <authorList>
            <person name="Bernier A.-M."/>
            <person name="Bernard K."/>
            <person name="Domingo M.-C."/>
        </authorList>
    </citation>
    <scope>NUCLEOTIDE SEQUENCE [LARGE SCALE GENOMIC DNA]</scope>
    <source>
        <strain evidence="2 3">NML 130396</strain>
    </source>
</reference>
<dbReference type="SMART" id="SM00327">
    <property type="entry name" value="VWA"/>
    <property type="match status" value="1"/>
</dbReference>
<dbReference type="InterPro" id="IPR002035">
    <property type="entry name" value="VWF_A"/>
</dbReference>
<accession>A0A255H1W8</accession>
<dbReference type="OrthoDB" id="9790469at2"/>
<sequence>MTQPVGVRHQVDEVLLGFVAAVRAAGVPAGPDRAQAFLAATALVGLDDAAAVRAAARATLCAHPDDLHRLDQVFESWFSARDQSPGMMPPDREPVPLRTLALDDFPPGGTAGDESDAVRAAASQVEVLRQRDVSELTPDERRLLGALLEQLPIRLPTRRATRHSRAPRGQVDARRTLRASLRQWGEPAQISHRRRGRRPRPVVLLLDVSGSMEGYAEVLLRLAHRYVQAAGAGSGRHPVEAFTLGTRLTRLTRALQHRDVEQAMRAVAQTVPDFSGGTRLGETLRAFTERWGRRGLARGAVVVIVSDGWERGDCTLLAEQVRQLGQLAYRVIWANPHRGRTGYQPVQAGIVAVLPHLDAFVAGHSLAAYTELAEVVADA</sequence>
<dbReference type="Proteomes" id="UP000216311">
    <property type="component" value="Unassembled WGS sequence"/>
</dbReference>
<dbReference type="EMBL" id="NMVQ01000013">
    <property type="protein sequence ID" value="OYO21651.1"/>
    <property type="molecule type" value="Genomic_DNA"/>
</dbReference>
<dbReference type="InterPro" id="IPR008912">
    <property type="entry name" value="Uncharacterised_CoxE"/>
</dbReference>
<organism evidence="2 3">
    <name type="scientific">Enemella dayhoffiae</name>
    <dbReference type="NCBI Taxonomy" id="2016507"/>
    <lineage>
        <taxon>Bacteria</taxon>
        <taxon>Bacillati</taxon>
        <taxon>Actinomycetota</taxon>
        <taxon>Actinomycetes</taxon>
        <taxon>Propionibacteriales</taxon>
        <taxon>Propionibacteriaceae</taxon>
        <taxon>Enemella</taxon>
    </lineage>
</organism>
<gene>
    <name evidence="2" type="ORF">CGZ93_10155</name>
</gene>
<evidence type="ECO:0000313" key="2">
    <source>
        <dbReference type="EMBL" id="OYO21651.1"/>
    </source>
</evidence>
<keyword evidence="3" id="KW-1185">Reference proteome</keyword>
<evidence type="ECO:0000313" key="3">
    <source>
        <dbReference type="Proteomes" id="UP000216311"/>
    </source>
</evidence>
<evidence type="ECO:0000259" key="1">
    <source>
        <dbReference type="SMART" id="SM00327"/>
    </source>
</evidence>
<dbReference type="InterPro" id="IPR036465">
    <property type="entry name" value="vWFA_dom_sf"/>
</dbReference>
<feature type="domain" description="VWFA" evidence="1">
    <location>
        <begin position="199"/>
        <end position="371"/>
    </location>
</feature>
<comment type="caution">
    <text evidence="2">The sequence shown here is derived from an EMBL/GenBank/DDBJ whole genome shotgun (WGS) entry which is preliminary data.</text>
</comment>
<proteinExistence type="predicted"/>
<dbReference type="SUPFAM" id="SSF53300">
    <property type="entry name" value="vWA-like"/>
    <property type="match status" value="1"/>
</dbReference>
<name>A0A255H1W8_9ACTN</name>
<dbReference type="Pfam" id="PF05762">
    <property type="entry name" value="VWA_CoxE"/>
    <property type="match status" value="1"/>
</dbReference>
<dbReference type="InterPro" id="IPR011195">
    <property type="entry name" value="UCP010256"/>
</dbReference>